<name>A0A7W8IRP5_9BACL</name>
<comment type="subunit">
    <text evidence="3">Homotrimer.</text>
</comment>
<accession>A0A7W8IRP5</accession>
<gene>
    <name evidence="6" type="ORF">HNQ34_002596</name>
</gene>
<evidence type="ECO:0000256" key="4">
    <source>
        <dbReference type="ARBA" id="ARBA00023239"/>
    </source>
</evidence>
<dbReference type="AlphaFoldDB" id="A0A7W8IRP5"/>
<dbReference type="PANTHER" id="PTHR30246:SF1">
    <property type="entry name" value="2-DEHYDRO-3-DEOXY-6-PHOSPHOGALACTONATE ALDOLASE-RELATED"/>
    <property type="match status" value="1"/>
</dbReference>
<protein>
    <submittedName>
        <fullName evidence="6">Entner-Doudoroff aldolase</fullName>
    </submittedName>
</protein>
<comment type="similarity">
    <text evidence="2">Belongs to the KHG/KDPG aldolase family.</text>
</comment>
<keyword evidence="7" id="KW-1185">Reference proteome</keyword>
<sequence length="159" mass="16959">MWGDTGKYYSDVRALQRGGIPIVEIAMETPGALAALEKVARELKDILVGAGTVLDGETARQAISAGARFIVSPSMSIEVINTTKQYGAVSIAGGLTPTEIVTAFQHGTDLVKVFPAHVLGPKYIKSLKDPLPRIPLIVTGGINEENIGDYIRAVERLTE</sequence>
<dbReference type="InterPro" id="IPR013785">
    <property type="entry name" value="Aldolase_TIM"/>
</dbReference>
<reference evidence="6 7" key="1">
    <citation type="submission" date="2020-08" db="EMBL/GenBank/DDBJ databases">
        <title>Genomic Encyclopedia of Type Strains, Phase IV (KMG-IV): sequencing the most valuable type-strain genomes for metagenomic binning, comparative biology and taxonomic classification.</title>
        <authorList>
            <person name="Goeker M."/>
        </authorList>
    </citation>
    <scope>NUCLEOTIDE SEQUENCE [LARGE SCALE GENOMIC DNA]</scope>
    <source>
        <strain evidence="6 7">DSM 16325</strain>
    </source>
</reference>
<comment type="caution">
    <text evidence="6">The sequence shown here is derived from an EMBL/GenBank/DDBJ whole genome shotgun (WGS) entry which is preliminary data.</text>
</comment>
<evidence type="ECO:0000256" key="3">
    <source>
        <dbReference type="ARBA" id="ARBA00011233"/>
    </source>
</evidence>
<keyword evidence="5" id="KW-0119">Carbohydrate metabolism</keyword>
<evidence type="ECO:0000256" key="1">
    <source>
        <dbReference type="ARBA" id="ARBA00004761"/>
    </source>
</evidence>
<evidence type="ECO:0000256" key="2">
    <source>
        <dbReference type="ARBA" id="ARBA00006906"/>
    </source>
</evidence>
<keyword evidence="4" id="KW-0456">Lyase</keyword>
<dbReference type="CDD" id="cd00452">
    <property type="entry name" value="KDPG_aldolase"/>
    <property type="match status" value="1"/>
</dbReference>
<evidence type="ECO:0000313" key="7">
    <source>
        <dbReference type="Proteomes" id="UP000520011"/>
    </source>
</evidence>
<evidence type="ECO:0000256" key="5">
    <source>
        <dbReference type="ARBA" id="ARBA00023277"/>
    </source>
</evidence>
<dbReference type="Gene3D" id="3.20.20.70">
    <property type="entry name" value="Aldolase class I"/>
    <property type="match status" value="1"/>
</dbReference>
<dbReference type="SUPFAM" id="SSF51569">
    <property type="entry name" value="Aldolase"/>
    <property type="match status" value="1"/>
</dbReference>
<dbReference type="GO" id="GO:0016829">
    <property type="term" value="F:lyase activity"/>
    <property type="evidence" value="ECO:0007669"/>
    <property type="project" value="UniProtKB-KW"/>
</dbReference>
<dbReference type="InterPro" id="IPR000887">
    <property type="entry name" value="Aldlse_KDPG_KHG"/>
</dbReference>
<dbReference type="Proteomes" id="UP000520011">
    <property type="component" value="Unassembled WGS sequence"/>
</dbReference>
<dbReference type="Pfam" id="PF01081">
    <property type="entry name" value="Aldolase"/>
    <property type="match status" value="1"/>
</dbReference>
<dbReference type="EMBL" id="JACHEP010000016">
    <property type="protein sequence ID" value="MBB5325495.1"/>
    <property type="molecule type" value="Genomic_DNA"/>
</dbReference>
<comment type="pathway">
    <text evidence="1">Carbohydrate acid metabolism.</text>
</comment>
<dbReference type="RefSeq" id="WP_246364161.1">
    <property type="nucleotide sequence ID" value="NZ_JACHEP010000016.1"/>
</dbReference>
<proteinExistence type="inferred from homology"/>
<organism evidence="6 7">
    <name type="scientific">Anoxybacteroides tepidamans</name>
    <dbReference type="NCBI Taxonomy" id="265948"/>
    <lineage>
        <taxon>Bacteria</taxon>
        <taxon>Bacillati</taxon>
        <taxon>Bacillota</taxon>
        <taxon>Bacilli</taxon>
        <taxon>Bacillales</taxon>
        <taxon>Anoxybacillaceae</taxon>
        <taxon>Anoxybacteroides</taxon>
    </lineage>
</organism>
<dbReference type="PANTHER" id="PTHR30246">
    <property type="entry name" value="2-KETO-3-DEOXY-6-PHOSPHOGLUCONATE ALDOLASE"/>
    <property type="match status" value="1"/>
</dbReference>
<evidence type="ECO:0000313" key="6">
    <source>
        <dbReference type="EMBL" id="MBB5325495.1"/>
    </source>
</evidence>